<evidence type="ECO:0000256" key="1">
    <source>
        <dbReference type="SAM" id="Phobius"/>
    </source>
</evidence>
<protein>
    <submittedName>
        <fullName evidence="2">Uncharacterized protein</fullName>
    </submittedName>
</protein>
<evidence type="ECO:0000313" key="2">
    <source>
        <dbReference type="EMBL" id="WAA12833.1"/>
    </source>
</evidence>
<gene>
    <name evidence="2" type="ORF">OE105_01425</name>
</gene>
<sequence>MSPTRMYFGAILILLSIIISETGWNLFKKEHLSRGKVDQM</sequence>
<feature type="transmembrane region" description="Helical" evidence="1">
    <location>
        <begin position="6"/>
        <end position="27"/>
    </location>
</feature>
<dbReference type="EMBL" id="CP106877">
    <property type="protein sequence ID" value="WAA12833.1"/>
    <property type="molecule type" value="Genomic_DNA"/>
</dbReference>
<keyword evidence="3" id="KW-1185">Reference proteome</keyword>
<organism evidence="2 3">
    <name type="scientific">Fervidibacillus halotolerans</name>
    <dbReference type="NCBI Taxonomy" id="2980027"/>
    <lineage>
        <taxon>Bacteria</taxon>
        <taxon>Bacillati</taxon>
        <taxon>Bacillota</taxon>
        <taxon>Bacilli</taxon>
        <taxon>Bacillales</taxon>
        <taxon>Bacillaceae</taxon>
        <taxon>Fervidibacillus</taxon>
    </lineage>
</organism>
<evidence type="ECO:0000313" key="3">
    <source>
        <dbReference type="Proteomes" id="UP001164726"/>
    </source>
</evidence>
<reference evidence="2" key="1">
    <citation type="submission" date="2022-09" db="EMBL/GenBank/DDBJ databases">
        <title>Complete Genomes of Fervidibacillus albus and Fervidibacillus halotolerans isolated from tidal flat sediments.</title>
        <authorList>
            <person name="Kwon K.K."/>
            <person name="Yang S.-H."/>
            <person name="Park M.J."/>
            <person name="Oh H.-M."/>
        </authorList>
    </citation>
    <scope>NUCLEOTIDE SEQUENCE</scope>
    <source>
        <strain evidence="2">MEBiC13594</strain>
    </source>
</reference>
<keyword evidence="1" id="KW-0472">Membrane</keyword>
<name>A0A9E8LZS6_9BACI</name>
<keyword evidence="1" id="KW-0812">Transmembrane</keyword>
<dbReference type="AlphaFoldDB" id="A0A9E8LZS6"/>
<dbReference type="Proteomes" id="UP001164726">
    <property type="component" value="Chromosome"/>
</dbReference>
<dbReference type="KEGG" id="fhl:OE105_01425"/>
<proteinExistence type="predicted"/>
<accession>A0A9E8LZS6</accession>
<dbReference type="RefSeq" id="WP_275420964.1">
    <property type="nucleotide sequence ID" value="NZ_CP106877.1"/>
</dbReference>
<keyword evidence="1" id="KW-1133">Transmembrane helix</keyword>